<dbReference type="Gene3D" id="1.10.260.40">
    <property type="entry name" value="lambda repressor-like DNA-binding domains"/>
    <property type="match status" value="1"/>
</dbReference>
<dbReference type="AlphaFoldDB" id="A0A4V2S8M1"/>
<dbReference type="SMART" id="SM00530">
    <property type="entry name" value="HTH_XRE"/>
    <property type="match status" value="1"/>
</dbReference>
<feature type="domain" description="HTH cro/C1-type" evidence="1">
    <location>
        <begin position="23"/>
        <end position="67"/>
    </location>
</feature>
<dbReference type="SUPFAM" id="SSF47413">
    <property type="entry name" value="lambda repressor-like DNA-binding domains"/>
    <property type="match status" value="1"/>
</dbReference>
<dbReference type="RefSeq" id="WP_132110069.1">
    <property type="nucleotide sequence ID" value="NZ_SLWS01000001.1"/>
</dbReference>
<protein>
    <submittedName>
        <fullName evidence="2">Helix-turn-helix protein</fullName>
    </submittedName>
</protein>
<evidence type="ECO:0000313" key="2">
    <source>
        <dbReference type="EMBL" id="TCO64360.1"/>
    </source>
</evidence>
<dbReference type="EMBL" id="SLWS01000001">
    <property type="protein sequence ID" value="TCO64360.1"/>
    <property type="molecule type" value="Genomic_DNA"/>
</dbReference>
<dbReference type="OrthoDB" id="3697959at2"/>
<gene>
    <name evidence="2" type="ORF">EV192_101128</name>
</gene>
<dbReference type="Pfam" id="PF13560">
    <property type="entry name" value="HTH_31"/>
    <property type="match status" value="1"/>
</dbReference>
<keyword evidence="3" id="KW-1185">Reference proteome</keyword>
<sequence length="82" mass="8947">MSAHVRIRPDALDKIAEAKGLRSRYALAKRLGVSQSTIGRVLDGQCLPGNPFIAAAMLHLDVPFDAVFEATDEKETRKEVLA</sequence>
<evidence type="ECO:0000259" key="1">
    <source>
        <dbReference type="PROSITE" id="PS50943"/>
    </source>
</evidence>
<dbReference type="CDD" id="cd00093">
    <property type="entry name" value="HTH_XRE"/>
    <property type="match status" value="1"/>
</dbReference>
<proteinExistence type="predicted"/>
<organism evidence="2 3">
    <name type="scientific">Actinocrispum wychmicini</name>
    <dbReference type="NCBI Taxonomy" id="1213861"/>
    <lineage>
        <taxon>Bacteria</taxon>
        <taxon>Bacillati</taxon>
        <taxon>Actinomycetota</taxon>
        <taxon>Actinomycetes</taxon>
        <taxon>Pseudonocardiales</taxon>
        <taxon>Pseudonocardiaceae</taxon>
        <taxon>Actinocrispum</taxon>
    </lineage>
</organism>
<dbReference type="InterPro" id="IPR010982">
    <property type="entry name" value="Lambda_DNA-bd_dom_sf"/>
</dbReference>
<comment type="caution">
    <text evidence="2">The sequence shown here is derived from an EMBL/GenBank/DDBJ whole genome shotgun (WGS) entry which is preliminary data.</text>
</comment>
<dbReference type="Proteomes" id="UP000295680">
    <property type="component" value="Unassembled WGS sequence"/>
</dbReference>
<accession>A0A4V2S8M1</accession>
<dbReference type="GO" id="GO:0003677">
    <property type="term" value="F:DNA binding"/>
    <property type="evidence" value="ECO:0007669"/>
    <property type="project" value="InterPro"/>
</dbReference>
<reference evidence="2 3" key="1">
    <citation type="submission" date="2019-03" db="EMBL/GenBank/DDBJ databases">
        <title>Genomic Encyclopedia of Type Strains, Phase IV (KMG-IV): sequencing the most valuable type-strain genomes for metagenomic binning, comparative biology and taxonomic classification.</title>
        <authorList>
            <person name="Goeker M."/>
        </authorList>
    </citation>
    <scope>NUCLEOTIDE SEQUENCE [LARGE SCALE GENOMIC DNA]</scope>
    <source>
        <strain evidence="2 3">DSM 45934</strain>
    </source>
</reference>
<dbReference type="PROSITE" id="PS50943">
    <property type="entry name" value="HTH_CROC1"/>
    <property type="match status" value="1"/>
</dbReference>
<dbReference type="InterPro" id="IPR001387">
    <property type="entry name" value="Cro/C1-type_HTH"/>
</dbReference>
<name>A0A4V2S8M1_9PSEU</name>
<evidence type="ECO:0000313" key="3">
    <source>
        <dbReference type="Proteomes" id="UP000295680"/>
    </source>
</evidence>